<proteinExistence type="predicted"/>
<dbReference type="AlphaFoldDB" id="A0AAV4K7G4"/>
<gene>
    <name evidence="3" type="ORF">GCM10008021_04070</name>
    <name evidence="2" type="ORF">GCM10010914_07400</name>
</gene>
<keyword evidence="4" id="KW-1185">Reference proteome</keyword>
<comment type="caution">
    <text evidence="2">The sequence shown here is derived from an EMBL/GenBank/DDBJ whole genome shotgun (WGS) entry which is preliminary data.</text>
</comment>
<dbReference type="Proteomes" id="UP000630135">
    <property type="component" value="Unassembled WGS sequence"/>
</dbReference>
<evidence type="ECO:0000256" key="1">
    <source>
        <dbReference type="SAM" id="MobiDB-lite"/>
    </source>
</evidence>
<evidence type="ECO:0000313" key="2">
    <source>
        <dbReference type="EMBL" id="GGI75742.1"/>
    </source>
</evidence>
<dbReference type="EMBL" id="BMMA01000004">
    <property type="protein sequence ID" value="GGI75742.1"/>
    <property type="molecule type" value="Genomic_DNA"/>
</dbReference>
<evidence type="ECO:0000313" key="3">
    <source>
        <dbReference type="EMBL" id="GGP28756.1"/>
    </source>
</evidence>
<protein>
    <submittedName>
        <fullName evidence="2">Uncharacterized protein</fullName>
    </submittedName>
</protein>
<sequence>MQDTVQSTTYRGFEITLAAPGMACPFFVHKLRRPCRDLAHGQEIVDAHLERAAQPRQPGELHVVAVLPGERMLSASACRNRSEQARGQRRVSGKFATEVSA</sequence>
<dbReference type="EMBL" id="BMLZ01000003">
    <property type="protein sequence ID" value="GGP28756.1"/>
    <property type="molecule type" value="Genomic_DNA"/>
</dbReference>
<name>A0AAV4K7G4_9DEIO</name>
<organism evidence="2 5">
    <name type="scientific">Deinococcus wulumuqiensis</name>
    <dbReference type="NCBI Taxonomy" id="980427"/>
    <lineage>
        <taxon>Bacteria</taxon>
        <taxon>Thermotogati</taxon>
        <taxon>Deinococcota</taxon>
        <taxon>Deinococci</taxon>
        <taxon>Deinococcales</taxon>
        <taxon>Deinococcaceae</taxon>
        <taxon>Deinococcus</taxon>
    </lineage>
</organism>
<dbReference type="GeneID" id="59164519"/>
<reference evidence="2" key="4">
    <citation type="submission" date="2023-08" db="EMBL/GenBank/DDBJ databases">
        <authorList>
            <person name="Sun Q."/>
            <person name="Zhou Y."/>
        </authorList>
    </citation>
    <scope>NUCLEOTIDE SEQUENCE</scope>
    <source>
        <strain evidence="3">CGMCC 1.8884</strain>
        <strain evidence="2">CGMCC 1.8885</strain>
    </source>
</reference>
<reference evidence="4" key="3">
    <citation type="journal article" date="2019" name="Int. J. Syst. Evol. Microbiol.">
        <title>The Global Catalogue of Microorganisms (GCM) 10K type strain sequencing project: providing services to taxonomists for standard genome sequencing and annotation.</title>
        <authorList>
            <consortium name="The Broad Institute Genomics Platform"/>
            <consortium name="The Broad Institute Genome Sequencing Center for Infectious Disease"/>
            <person name="Wu L."/>
            <person name="Ma J."/>
        </authorList>
    </citation>
    <scope>NUCLEOTIDE SEQUENCE [LARGE SCALE GENOMIC DNA]</scope>
    <source>
        <strain evidence="4">CGMCC 1.8884</strain>
    </source>
</reference>
<dbReference type="Proteomes" id="UP000652720">
    <property type="component" value="Unassembled WGS sequence"/>
</dbReference>
<accession>A0AAV4K7G4</accession>
<dbReference type="RefSeq" id="WP_017869148.1">
    <property type="nucleotide sequence ID" value="NZ_BMLZ01000003.1"/>
</dbReference>
<evidence type="ECO:0000313" key="5">
    <source>
        <dbReference type="Proteomes" id="UP000652720"/>
    </source>
</evidence>
<feature type="region of interest" description="Disordered" evidence="1">
    <location>
        <begin position="78"/>
        <end position="101"/>
    </location>
</feature>
<reference evidence="2" key="2">
    <citation type="journal article" date="2014" name="Int. J. Syst. Evol. Microbiol.">
        <title>Complete genome sequence of Corynebacterium casei LMG S-19264T (=DSM 44701T), isolated from a smear-ripened cheese.</title>
        <authorList>
            <consortium name="US DOE Joint Genome Institute (JGI-PGF)"/>
            <person name="Walter F."/>
            <person name="Albersmeier A."/>
            <person name="Kalinowski J."/>
            <person name="Ruckert C."/>
        </authorList>
    </citation>
    <scope>NUCLEOTIDE SEQUENCE</scope>
    <source>
        <strain evidence="2">CGMCC 1.8885</strain>
    </source>
</reference>
<reference evidence="3" key="1">
    <citation type="journal article" date="2014" name="Int. J. Syst. Evol. Microbiol.">
        <title>Complete genome of a new Firmicutes species belonging to the dominant human colonic microbiota ('Ruminococcus bicirculans') reveals two chromosomes and a selective capacity to utilize plant glucans.</title>
        <authorList>
            <consortium name="NISC Comparative Sequencing Program"/>
            <person name="Wegmann U."/>
            <person name="Louis P."/>
            <person name="Goesmann A."/>
            <person name="Henrissat B."/>
            <person name="Duncan S.H."/>
            <person name="Flint H.J."/>
        </authorList>
    </citation>
    <scope>NUCLEOTIDE SEQUENCE</scope>
    <source>
        <strain evidence="3">CGMCC 1.8884</strain>
    </source>
</reference>
<evidence type="ECO:0000313" key="4">
    <source>
        <dbReference type="Proteomes" id="UP000630135"/>
    </source>
</evidence>